<feature type="region of interest" description="Disordered" evidence="1">
    <location>
        <begin position="344"/>
        <end position="383"/>
    </location>
</feature>
<organism evidence="2 3">
    <name type="scientific">Gymnopus androsaceus JB14</name>
    <dbReference type="NCBI Taxonomy" id="1447944"/>
    <lineage>
        <taxon>Eukaryota</taxon>
        <taxon>Fungi</taxon>
        <taxon>Dikarya</taxon>
        <taxon>Basidiomycota</taxon>
        <taxon>Agaricomycotina</taxon>
        <taxon>Agaricomycetes</taxon>
        <taxon>Agaricomycetidae</taxon>
        <taxon>Agaricales</taxon>
        <taxon>Marasmiineae</taxon>
        <taxon>Omphalotaceae</taxon>
        <taxon>Gymnopus</taxon>
    </lineage>
</organism>
<dbReference type="AlphaFoldDB" id="A0A6A4HRH7"/>
<evidence type="ECO:0000313" key="3">
    <source>
        <dbReference type="Proteomes" id="UP000799118"/>
    </source>
</evidence>
<proteinExistence type="predicted"/>
<reference evidence="2" key="1">
    <citation type="journal article" date="2019" name="Environ. Microbiol.">
        <title>Fungal ecological strategies reflected in gene transcription - a case study of two litter decomposers.</title>
        <authorList>
            <person name="Barbi F."/>
            <person name="Kohler A."/>
            <person name="Barry K."/>
            <person name="Baskaran P."/>
            <person name="Daum C."/>
            <person name="Fauchery L."/>
            <person name="Ihrmark K."/>
            <person name="Kuo A."/>
            <person name="LaButti K."/>
            <person name="Lipzen A."/>
            <person name="Morin E."/>
            <person name="Grigoriev I.V."/>
            <person name="Henrissat B."/>
            <person name="Lindahl B."/>
            <person name="Martin F."/>
        </authorList>
    </citation>
    <scope>NUCLEOTIDE SEQUENCE</scope>
    <source>
        <strain evidence="2">JB14</strain>
    </source>
</reference>
<dbReference type="EMBL" id="ML769454">
    <property type="protein sequence ID" value="KAE9400706.1"/>
    <property type="molecule type" value="Genomic_DNA"/>
</dbReference>
<dbReference type="Proteomes" id="UP000799118">
    <property type="component" value="Unassembled WGS sequence"/>
</dbReference>
<protein>
    <submittedName>
        <fullName evidence="2">Uncharacterized protein</fullName>
    </submittedName>
</protein>
<evidence type="ECO:0000256" key="1">
    <source>
        <dbReference type="SAM" id="MobiDB-lite"/>
    </source>
</evidence>
<evidence type="ECO:0000313" key="2">
    <source>
        <dbReference type="EMBL" id="KAE9400706.1"/>
    </source>
</evidence>
<name>A0A6A4HRH7_9AGAR</name>
<keyword evidence="3" id="KW-1185">Reference proteome</keyword>
<accession>A0A6A4HRH7</accession>
<sequence>MPEKCYLPLQELYVPSVCRYEYTLDEAVHADKFVDFVGDVQRAAEGLASSLYYALTLQKAKIEDGEAKVEAEEKEYDDSLWAFVPMQDLNTKEDWNHQRSPTIFFRPTLDLMLRKSTTPTEQTHVIAFSLVVICHELAHLMPRFIYGKDFLTPGRTKSRVGSRATEGKGEGVEAMITGGQVSASTTKLVCFDSFFTAISPQLSYHTDETSHSFAIRPLYPHGFRICAVDGSRLTLVLDDQIERFLSSFFVYRMAILSKAGEGISVSGKAYRECFGPVDFPPKARPQDLPAFIVPAAKPCSPPRTPSISARPSPSRAPQPLQPPAATSMLDSPFFLTSGPVQVIPRARTNGSDKNRSFPGHLLGKPDITANDVTKGINEECDGQ</sequence>
<dbReference type="OrthoDB" id="3078177at2759"/>
<feature type="region of interest" description="Disordered" evidence="1">
    <location>
        <begin position="298"/>
        <end position="328"/>
    </location>
</feature>
<gene>
    <name evidence="2" type="ORF">BT96DRAFT_992815</name>
</gene>